<dbReference type="Proteomes" id="UP000469462">
    <property type="component" value="Unassembled WGS sequence"/>
</dbReference>
<name>A0AAI9SCG0_9BURK</name>
<protein>
    <submittedName>
        <fullName evidence="2">AAA family ATPase</fullName>
    </submittedName>
</protein>
<dbReference type="InterPro" id="IPR018631">
    <property type="entry name" value="AAA-ATPase-like_dom"/>
</dbReference>
<feature type="domain" description="AAA-ATPase-like" evidence="1">
    <location>
        <begin position="9"/>
        <end position="207"/>
    </location>
</feature>
<accession>A0AAI9SCG0</accession>
<evidence type="ECO:0000259" key="1">
    <source>
        <dbReference type="Pfam" id="PF09820"/>
    </source>
</evidence>
<reference evidence="2 3" key="1">
    <citation type="submission" date="2019-10" db="EMBL/GenBank/DDBJ databases">
        <title>Genome diversity of Sutterella seckii.</title>
        <authorList>
            <person name="Chaplin A.V."/>
            <person name="Sokolova S.R."/>
            <person name="Mosin K.A."/>
            <person name="Ivanova E.L."/>
            <person name="Kochetkova T.O."/>
            <person name="Goltsov A.Y."/>
            <person name="Trofimov D.Y."/>
            <person name="Efimov B.A."/>
        </authorList>
    </citation>
    <scope>NUCLEOTIDE SEQUENCE [LARGE SCALE GENOMIC DNA]</scope>
    <source>
        <strain evidence="2 3">ASD3426</strain>
    </source>
</reference>
<dbReference type="PANTHER" id="PTHR34825">
    <property type="entry name" value="CONSERVED PROTEIN, WITH A WEAK D-GALACTARATE DEHYDRATASE/ALTRONATE HYDROLASE DOMAIN"/>
    <property type="match status" value="1"/>
</dbReference>
<keyword evidence="3" id="KW-1185">Reference proteome</keyword>
<dbReference type="AlphaFoldDB" id="A0AAI9SCG0"/>
<evidence type="ECO:0000313" key="2">
    <source>
        <dbReference type="EMBL" id="KAB7651697.1"/>
    </source>
</evidence>
<dbReference type="EMBL" id="WEHW01000011">
    <property type="protein sequence ID" value="KAB7651697.1"/>
    <property type="molecule type" value="Genomic_DNA"/>
</dbReference>
<dbReference type="PANTHER" id="PTHR34825:SF1">
    <property type="entry name" value="AAA-ATPASE-LIKE DOMAIN-CONTAINING PROTEIN"/>
    <property type="match status" value="1"/>
</dbReference>
<sequence length="519" mass="59843">MTKNLRPLPLGISEFSQLRESGAIYVDKTDVICSNARIPGNMIYIARPRGFGKTLLLSTYESLFSRGSADLRGLKGVGIWKLRRVHRIVRLDFDSLCGSPDAESFEARFDSSIVDTFSRQGFKLVDGDRRPPLLQISDWLRGFRTHEFVLLVDNYDSPWLESLEDKARLSRVRAKFFEFCRMIASAEKVFRFACFTAITQIPLRDMFEFLHHLTMMSDAALACGFTEKELRDNFDGWLERAREHGMWFERGQLLESLWRRYGGYQFNDGYRRQRLYNPFSILSFLAHPEYGFEEHWVRAEPRPQLVASLIRRAFRETAGSVCAGDLRYIDYVDYVAPDPAIRILTEMGYMSLRKKDCLKITVDFPNTEVRVSMSRELSRELLNGINPADHGIPPTPDERESSFVDDDVLIQKFLELLRVSGRSPRNFKQAAGMLTTLLLTYGFNEDRDVIEYQQSYCPRLRIQRFTQIQEFELSFIDRNGRSSPDWSEGCTLAAVPGAFLMIDYIGCPTRMNSLPAPAV</sequence>
<dbReference type="Pfam" id="PF09820">
    <property type="entry name" value="AAA-ATPase_like"/>
    <property type="match status" value="1"/>
</dbReference>
<comment type="caution">
    <text evidence="2">The sequence shown here is derived from an EMBL/GenBank/DDBJ whole genome shotgun (WGS) entry which is preliminary data.</text>
</comment>
<gene>
    <name evidence="2" type="ORF">GBM96_04805</name>
</gene>
<proteinExistence type="predicted"/>
<evidence type="ECO:0000313" key="3">
    <source>
        <dbReference type="Proteomes" id="UP000469462"/>
    </source>
</evidence>
<dbReference type="RefSeq" id="WP_152156975.1">
    <property type="nucleotide sequence ID" value="NZ_WEHW01000011.1"/>
</dbReference>
<organism evidence="2 3">
    <name type="scientific">Sutterella seckii</name>
    <dbReference type="NCBI Taxonomy" id="1944635"/>
    <lineage>
        <taxon>Bacteria</taxon>
        <taxon>Pseudomonadati</taxon>
        <taxon>Pseudomonadota</taxon>
        <taxon>Betaproteobacteria</taxon>
        <taxon>Burkholderiales</taxon>
        <taxon>Sutterellaceae</taxon>
        <taxon>Sutterella</taxon>
    </lineage>
</organism>